<evidence type="ECO:0000256" key="1">
    <source>
        <dbReference type="ARBA" id="ARBA00005046"/>
    </source>
</evidence>
<evidence type="ECO:0000256" key="3">
    <source>
        <dbReference type="SAM" id="MobiDB-lite"/>
    </source>
</evidence>
<organism evidence="5 6">
    <name type="scientific">Cylindrotheca closterium</name>
    <dbReference type="NCBI Taxonomy" id="2856"/>
    <lineage>
        <taxon>Eukaryota</taxon>
        <taxon>Sar</taxon>
        <taxon>Stramenopiles</taxon>
        <taxon>Ochrophyta</taxon>
        <taxon>Bacillariophyta</taxon>
        <taxon>Bacillariophyceae</taxon>
        <taxon>Bacillariophycidae</taxon>
        <taxon>Bacillariales</taxon>
        <taxon>Bacillariaceae</taxon>
        <taxon>Cylindrotheca</taxon>
    </lineage>
</organism>
<evidence type="ECO:0000313" key="6">
    <source>
        <dbReference type="Proteomes" id="UP001295423"/>
    </source>
</evidence>
<name>A0AAD2FJT6_9STRA</name>
<dbReference type="CDD" id="cd00886">
    <property type="entry name" value="MogA_MoaB"/>
    <property type="match status" value="1"/>
</dbReference>
<dbReference type="InterPro" id="IPR001453">
    <property type="entry name" value="MoaB/Mog_dom"/>
</dbReference>
<comment type="pathway">
    <text evidence="1">Cofactor biosynthesis; molybdopterin biosynthesis.</text>
</comment>
<dbReference type="PANTHER" id="PTHR43764:SF1">
    <property type="entry name" value="MOLYBDOPTERIN MOLYBDOTRANSFERASE"/>
    <property type="match status" value="1"/>
</dbReference>
<evidence type="ECO:0000313" key="5">
    <source>
        <dbReference type="EMBL" id="CAJ1936299.1"/>
    </source>
</evidence>
<feature type="compositionally biased region" description="Polar residues" evidence="3">
    <location>
        <begin position="168"/>
        <end position="196"/>
    </location>
</feature>
<gene>
    <name evidence="5" type="ORF">CYCCA115_LOCUS5122</name>
</gene>
<evidence type="ECO:0000256" key="2">
    <source>
        <dbReference type="ARBA" id="ARBA00023150"/>
    </source>
</evidence>
<dbReference type="Pfam" id="PF06844">
    <property type="entry name" value="DUF1244"/>
    <property type="match status" value="2"/>
</dbReference>
<dbReference type="InterPro" id="IPR023163">
    <property type="entry name" value="SMc04008-like_domain"/>
</dbReference>
<dbReference type="InterPro" id="IPR036810">
    <property type="entry name" value="SMc04008-like_sf"/>
</dbReference>
<reference evidence="5" key="1">
    <citation type="submission" date="2023-08" db="EMBL/GenBank/DDBJ databases">
        <authorList>
            <person name="Audoor S."/>
            <person name="Bilcke G."/>
        </authorList>
    </citation>
    <scope>NUCLEOTIDE SEQUENCE</scope>
</reference>
<dbReference type="AlphaFoldDB" id="A0AAD2FJT6"/>
<feature type="region of interest" description="Disordered" evidence="3">
    <location>
        <begin position="141"/>
        <end position="209"/>
    </location>
</feature>
<keyword evidence="2" id="KW-0501">Molybdenum cofactor biosynthesis</keyword>
<sequence length="375" mass="40590">MEATNYVEKYLPPEIVQKLEAGAFQSVCNHLRERSDEVQNLDIMTVSGFCRNCLAKWMVVEARKLSDDMKNGEETKVENLDGVLQSLDAMGYDEAAQYVYGMAYGDWKKRHAKKASDEKMELFNSSKPLWAKHDKTVLAKRAEAPASQAASVEKSSDSSKATGGASPLLSNVCCQDVDNSTNQIEPPKPKSTSRTRQLPPFEAPPPPTISFSLGVLTVSDRASTGEYKTGDLSGPAVKEAVVNAVKSYGESVKISKSEISIVPDEPEAIQRKLKEWADGSSYDMILCTGGTGFGSRDVTPEAASEVFERSCEGLMTFVTMECAKMQPLAALSRGTAGTRGNTLIATLPGNPKASKEIIPILLPLALHAVADMKIQ</sequence>
<evidence type="ECO:0000259" key="4">
    <source>
        <dbReference type="SMART" id="SM00852"/>
    </source>
</evidence>
<dbReference type="InterPro" id="IPR036425">
    <property type="entry name" value="MoaB/Mog-like_dom_sf"/>
</dbReference>
<dbReference type="SMART" id="SM00852">
    <property type="entry name" value="MoCF_biosynth"/>
    <property type="match status" value="1"/>
</dbReference>
<keyword evidence="6" id="KW-1185">Reference proteome</keyword>
<protein>
    <recommendedName>
        <fullName evidence="4">MoaB/Mog domain-containing protein</fullName>
    </recommendedName>
</protein>
<feature type="domain" description="MoaB/Mog" evidence="4">
    <location>
        <begin position="214"/>
        <end position="368"/>
    </location>
</feature>
<dbReference type="Gene3D" id="3.40.980.10">
    <property type="entry name" value="MoaB/Mog-like domain"/>
    <property type="match status" value="1"/>
</dbReference>
<dbReference type="EMBL" id="CAKOGP040000557">
    <property type="protein sequence ID" value="CAJ1936299.1"/>
    <property type="molecule type" value="Genomic_DNA"/>
</dbReference>
<accession>A0AAD2FJT6</accession>
<dbReference type="Proteomes" id="UP001295423">
    <property type="component" value="Unassembled WGS sequence"/>
</dbReference>
<comment type="caution">
    <text evidence="5">The sequence shown here is derived from an EMBL/GenBank/DDBJ whole genome shotgun (WGS) entry which is preliminary data.</text>
</comment>
<dbReference type="InterPro" id="IPR051920">
    <property type="entry name" value="MPT_Adenylyltrnsfr/MoaC-Rel"/>
</dbReference>
<dbReference type="NCBIfam" id="TIGR00177">
    <property type="entry name" value="molyb_syn"/>
    <property type="match status" value="1"/>
</dbReference>
<dbReference type="SUPFAM" id="SSF158757">
    <property type="entry name" value="SMc04008-like"/>
    <property type="match status" value="1"/>
</dbReference>
<dbReference type="Gene3D" id="1.10.3340.10">
    <property type="entry name" value="SMc04008-like"/>
    <property type="match status" value="1"/>
</dbReference>
<dbReference type="PANTHER" id="PTHR43764">
    <property type="entry name" value="MOLYBDENUM COFACTOR BIOSYNTHESIS"/>
    <property type="match status" value="1"/>
</dbReference>
<proteinExistence type="predicted"/>
<dbReference type="Pfam" id="PF00994">
    <property type="entry name" value="MoCF_biosynth"/>
    <property type="match status" value="1"/>
</dbReference>
<dbReference type="GO" id="GO:0006777">
    <property type="term" value="P:Mo-molybdopterin cofactor biosynthetic process"/>
    <property type="evidence" value="ECO:0007669"/>
    <property type="project" value="UniProtKB-KW"/>
</dbReference>
<dbReference type="SUPFAM" id="SSF53218">
    <property type="entry name" value="Molybdenum cofactor biosynthesis proteins"/>
    <property type="match status" value="1"/>
</dbReference>